<evidence type="ECO:0000313" key="3">
    <source>
        <dbReference type="EMBL" id="SDM69489.1"/>
    </source>
</evidence>
<dbReference type="InterPro" id="IPR032806">
    <property type="entry name" value="YbfD_N"/>
</dbReference>
<reference evidence="4" key="1">
    <citation type="submission" date="2016-10" db="EMBL/GenBank/DDBJ databases">
        <authorList>
            <person name="Varghese N."/>
            <person name="Submissions S."/>
        </authorList>
    </citation>
    <scope>NUCLEOTIDE SEQUENCE [LARGE SCALE GENOMIC DNA]</scope>
    <source>
        <strain evidence="4">DSM 45419</strain>
    </source>
</reference>
<gene>
    <name evidence="3" type="ORF">SAMN05660642_03068</name>
</gene>
<dbReference type="GO" id="GO:0004803">
    <property type="term" value="F:transposase activity"/>
    <property type="evidence" value="ECO:0007669"/>
    <property type="project" value="InterPro"/>
</dbReference>
<proteinExistence type="predicted"/>
<dbReference type="STRING" id="1137991.SAMN05660642_03068"/>
<dbReference type="Pfam" id="PF01609">
    <property type="entry name" value="DDE_Tnp_1"/>
    <property type="match status" value="1"/>
</dbReference>
<accession>A0A1G9VBF0</accession>
<dbReference type="NCBIfam" id="NF033564">
    <property type="entry name" value="transpos_ISAs1"/>
    <property type="match status" value="1"/>
</dbReference>
<dbReference type="Proteomes" id="UP000198680">
    <property type="component" value="Unassembled WGS sequence"/>
</dbReference>
<evidence type="ECO:0000259" key="1">
    <source>
        <dbReference type="Pfam" id="PF01609"/>
    </source>
</evidence>
<feature type="domain" description="H repeat-associated protein N-terminal" evidence="2">
    <location>
        <begin position="20"/>
        <end position="102"/>
    </location>
</feature>
<dbReference type="InterPro" id="IPR051698">
    <property type="entry name" value="Transposase_11-like"/>
</dbReference>
<organism evidence="3 4">
    <name type="scientific">Geodermatophilus siccatus</name>
    <dbReference type="NCBI Taxonomy" id="1137991"/>
    <lineage>
        <taxon>Bacteria</taxon>
        <taxon>Bacillati</taxon>
        <taxon>Actinomycetota</taxon>
        <taxon>Actinomycetes</taxon>
        <taxon>Geodermatophilales</taxon>
        <taxon>Geodermatophilaceae</taxon>
        <taxon>Geodermatophilus</taxon>
    </lineage>
</organism>
<dbReference type="GO" id="GO:0003677">
    <property type="term" value="F:DNA binding"/>
    <property type="evidence" value="ECO:0007669"/>
    <property type="project" value="InterPro"/>
</dbReference>
<dbReference type="Pfam" id="PF13808">
    <property type="entry name" value="DDE_Tnp_1_assoc"/>
    <property type="match status" value="1"/>
</dbReference>
<dbReference type="PANTHER" id="PTHR30298">
    <property type="entry name" value="H REPEAT-ASSOCIATED PREDICTED TRANSPOSASE"/>
    <property type="match status" value="1"/>
</dbReference>
<evidence type="ECO:0000313" key="4">
    <source>
        <dbReference type="Proteomes" id="UP000198680"/>
    </source>
</evidence>
<keyword evidence="4" id="KW-1185">Reference proteome</keyword>
<protein>
    <submittedName>
        <fullName evidence="3">Transposase DDE domain-containing protein</fullName>
    </submittedName>
</protein>
<sequence length="367" mass="39416">MVICLPPQPLDPAESISLLQALTAVADPRRARGRRHSLQSSLLLAVGAVPAGARSYAAIPQWARCAEQAVSGCGPVPHATTFGRVLSAVDPVALQRALTGWVRARREGRRRRRPGDVRHLGQARTVVAVDGKTLRGARTSDGEQTKLLAVFAHADQLAITQIEVVGGDELAAFAPVLDTVPVLRGVVVTADALPCQRTHATYLRARGGHYLFTVKGNQPTLRRAWAWLPWAQAPALIERQVGHGRTESRSIKVLDLEGAPEAQLFPHGARAIKVVRRRRCSGRAKPSVETVYAITSLGHHDADPRLLAGWISSDWTIENCLHGVRDVTAGEDHSSVRTASGPQGMAALRNTAINLIRLRGGTNIAAA</sequence>
<evidence type="ECO:0000259" key="2">
    <source>
        <dbReference type="Pfam" id="PF13808"/>
    </source>
</evidence>
<name>A0A1G9VBF0_9ACTN</name>
<feature type="domain" description="Transposase IS4-like" evidence="1">
    <location>
        <begin position="123"/>
        <end position="355"/>
    </location>
</feature>
<dbReference type="PANTHER" id="PTHR30298:SF0">
    <property type="entry name" value="PROTEIN YBFL-RELATED"/>
    <property type="match status" value="1"/>
</dbReference>
<dbReference type="AlphaFoldDB" id="A0A1G9VBF0"/>
<dbReference type="InterPro" id="IPR047647">
    <property type="entry name" value="ISAs1_transpos"/>
</dbReference>
<dbReference type="EMBL" id="FNHE01000008">
    <property type="protein sequence ID" value="SDM69489.1"/>
    <property type="molecule type" value="Genomic_DNA"/>
</dbReference>
<dbReference type="GO" id="GO:0006313">
    <property type="term" value="P:DNA transposition"/>
    <property type="evidence" value="ECO:0007669"/>
    <property type="project" value="InterPro"/>
</dbReference>
<dbReference type="InterPro" id="IPR002559">
    <property type="entry name" value="Transposase_11"/>
</dbReference>